<keyword evidence="7" id="KW-0626">Porin</keyword>
<evidence type="ECO:0000256" key="7">
    <source>
        <dbReference type="ARBA" id="ARBA00023114"/>
    </source>
</evidence>
<dbReference type="STRING" id="505345.QV06_10555"/>
<proteinExistence type="predicted"/>
<evidence type="ECO:0000256" key="6">
    <source>
        <dbReference type="ARBA" id="ARBA00023065"/>
    </source>
</evidence>
<organism evidence="12 13">
    <name type="scientific">Gallibacterium genomosp. 3</name>
    <dbReference type="NCBI Taxonomy" id="505345"/>
    <lineage>
        <taxon>Bacteria</taxon>
        <taxon>Pseudomonadati</taxon>
        <taxon>Pseudomonadota</taxon>
        <taxon>Gammaproteobacteria</taxon>
        <taxon>Pasteurellales</taxon>
        <taxon>Pasteurellaceae</taxon>
        <taxon>Gallibacterium</taxon>
    </lineage>
</organism>
<dbReference type="SUPFAM" id="SSF56935">
    <property type="entry name" value="Porins"/>
    <property type="match status" value="1"/>
</dbReference>
<dbReference type="PATRIC" id="fig|505345.6.peg.2145"/>
<keyword evidence="3" id="KW-1134">Transmembrane beta strand</keyword>
<dbReference type="PANTHER" id="PTHR34501:SF2">
    <property type="entry name" value="OUTER MEMBRANE PORIN F-RELATED"/>
    <property type="match status" value="1"/>
</dbReference>
<evidence type="ECO:0000256" key="2">
    <source>
        <dbReference type="ARBA" id="ARBA00022448"/>
    </source>
</evidence>
<keyword evidence="9" id="KW-0998">Cell outer membrane</keyword>
<evidence type="ECO:0000256" key="8">
    <source>
        <dbReference type="ARBA" id="ARBA00023136"/>
    </source>
</evidence>
<sequence length="343" mass="37657">MKKTLVAVAVAALAATSANAAVVYNQDGTKVEVGGQVRLVLSKNKNERSDLKYGDSRLSAQATHELGNGYSALGNIEVRFNDVSNEEEKDGSAYAYNLYAGFAKDDIGTLTFGRQDTNLDDLGISDYTYDLGDVNQTNTHSNKAIKFRSAEWNGFSFGLDYFFGGAVKNSANEQNEKGWGGALFYTAEVANDTTLTLNGGFSKVKTFVRDTNSNTIAADYNKNAFIVGAELASGPFAVAVDYSQSKLTNQVDVDGFNKVRALELGLKYNYLENASVYGEYQYVKSTSYDKSQYEKAHNFILGTDYELTKNVVTYLEAGTFQSKDQDNNKDRDNQIGLGLRVYF</sequence>
<keyword evidence="6" id="KW-0406">Ion transport</keyword>
<evidence type="ECO:0000256" key="10">
    <source>
        <dbReference type="SAM" id="SignalP"/>
    </source>
</evidence>
<keyword evidence="5 10" id="KW-0732">Signal</keyword>
<comment type="caution">
    <text evidence="12">The sequence shown here is derived from an EMBL/GenBank/DDBJ whole genome shotgun (WGS) entry which is preliminary data.</text>
</comment>
<dbReference type="GO" id="GO:0046930">
    <property type="term" value="C:pore complex"/>
    <property type="evidence" value="ECO:0007669"/>
    <property type="project" value="UniProtKB-KW"/>
</dbReference>
<evidence type="ECO:0000259" key="11">
    <source>
        <dbReference type="Pfam" id="PF13609"/>
    </source>
</evidence>
<dbReference type="EMBL" id="JTJR01000047">
    <property type="protein sequence ID" value="OBX02974.1"/>
    <property type="molecule type" value="Genomic_DNA"/>
</dbReference>
<feature type="domain" description="Porin" evidence="11">
    <location>
        <begin position="7"/>
        <end position="324"/>
    </location>
</feature>
<dbReference type="CDD" id="cd00342">
    <property type="entry name" value="gram_neg_porins"/>
    <property type="match status" value="1"/>
</dbReference>
<evidence type="ECO:0000256" key="3">
    <source>
        <dbReference type="ARBA" id="ARBA00022452"/>
    </source>
</evidence>
<dbReference type="PANTHER" id="PTHR34501">
    <property type="entry name" value="PROTEIN YDDL-RELATED"/>
    <property type="match status" value="1"/>
</dbReference>
<keyword evidence="2" id="KW-0813">Transport</keyword>
<dbReference type="GO" id="GO:0006811">
    <property type="term" value="P:monoatomic ion transport"/>
    <property type="evidence" value="ECO:0007669"/>
    <property type="project" value="UniProtKB-KW"/>
</dbReference>
<keyword evidence="4" id="KW-0812">Transmembrane</keyword>
<evidence type="ECO:0000313" key="12">
    <source>
        <dbReference type="EMBL" id="OBX02974.1"/>
    </source>
</evidence>
<keyword evidence="8" id="KW-0472">Membrane</keyword>
<comment type="subcellular location">
    <subcellularLocation>
        <location evidence="1">Cell outer membrane</location>
        <topology evidence="1">Multi-pass membrane protein</topology>
    </subcellularLocation>
</comment>
<dbReference type="GO" id="GO:0009279">
    <property type="term" value="C:cell outer membrane"/>
    <property type="evidence" value="ECO:0007669"/>
    <property type="project" value="UniProtKB-SubCell"/>
</dbReference>
<evidence type="ECO:0000256" key="4">
    <source>
        <dbReference type="ARBA" id="ARBA00022692"/>
    </source>
</evidence>
<accession>A0A1A7PLL2</accession>
<evidence type="ECO:0000256" key="1">
    <source>
        <dbReference type="ARBA" id="ARBA00004571"/>
    </source>
</evidence>
<dbReference type="Proteomes" id="UP000092626">
    <property type="component" value="Unassembled WGS sequence"/>
</dbReference>
<dbReference type="Pfam" id="PF13609">
    <property type="entry name" value="Porin_4"/>
    <property type="match status" value="1"/>
</dbReference>
<evidence type="ECO:0000256" key="9">
    <source>
        <dbReference type="ARBA" id="ARBA00023237"/>
    </source>
</evidence>
<dbReference type="InterPro" id="IPR023614">
    <property type="entry name" value="Porin_dom_sf"/>
</dbReference>
<feature type="chain" id="PRO_5008359213" evidence="10">
    <location>
        <begin position="21"/>
        <end position="343"/>
    </location>
</feature>
<name>A0A1A7PLL2_9PAST</name>
<dbReference type="InterPro" id="IPR033900">
    <property type="entry name" value="Gram_neg_porin_domain"/>
</dbReference>
<dbReference type="GO" id="GO:0015288">
    <property type="term" value="F:porin activity"/>
    <property type="evidence" value="ECO:0007669"/>
    <property type="project" value="UniProtKB-KW"/>
</dbReference>
<dbReference type="RefSeq" id="WP_065238099.1">
    <property type="nucleotide sequence ID" value="NZ_JTJR01000047.1"/>
</dbReference>
<reference evidence="12 13" key="1">
    <citation type="submission" date="2014-11" db="EMBL/GenBank/DDBJ databases">
        <title>Pan-genome of Gallibacterium spp.</title>
        <authorList>
            <person name="Kudirkiene E."/>
            <person name="Bojesen A.M."/>
        </authorList>
    </citation>
    <scope>NUCLEOTIDE SEQUENCE [LARGE SCALE GENOMIC DNA]</scope>
    <source>
        <strain evidence="12 13">59/S3/89</strain>
    </source>
</reference>
<evidence type="ECO:0000256" key="5">
    <source>
        <dbReference type="ARBA" id="ARBA00022729"/>
    </source>
</evidence>
<protein>
    <submittedName>
        <fullName evidence="12">Membrane protein</fullName>
    </submittedName>
</protein>
<evidence type="ECO:0000313" key="13">
    <source>
        <dbReference type="Proteomes" id="UP000092626"/>
    </source>
</evidence>
<dbReference type="InterPro" id="IPR050298">
    <property type="entry name" value="Gram-neg_bact_OMP"/>
</dbReference>
<feature type="signal peptide" evidence="10">
    <location>
        <begin position="1"/>
        <end position="20"/>
    </location>
</feature>
<gene>
    <name evidence="12" type="ORF">QV06_10555</name>
</gene>
<dbReference type="Gene3D" id="2.40.160.10">
    <property type="entry name" value="Porin"/>
    <property type="match status" value="1"/>
</dbReference>
<dbReference type="AlphaFoldDB" id="A0A1A7PLL2"/>